<dbReference type="Proteomes" id="UP000499080">
    <property type="component" value="Unassembled WGS sequence"/>
</dbReference>
<protein>
    <submittedName>
        <fullName evidence="2">Uncharacterized protein</fullName>
    </submittedName>
</protein>
<evidence type="ECO:0000313" key="2">
    <source>
        <dbReference type="EMBL" id="GBN66502.1"/>
    </source>
</evidence>
<proteinExistence type="predicted"/>
<dbReference type="AlphaFoldDB" id="A0A4Y2QSZ3"/>
<sequence length="70" mass="7875">FNVLQVQIHTGSPMELGLEPMIPKPIPYTHRPLQCKKKSTEFYSFYTSSSDVSTRYASHVASVNSHSNCT</sequence>
<name>A0A4Y2QSZ3_ARAVE</name>
<reference evidence="2 3" key="1">
    <citation type="journal article" date="2019" name="Sci. Rep.">
        <title>Orb-weaving spider Araneus ventricosus genome elucidates the spidroin gene catalogue.</title>
        <authorList>
            <person name="Kono N."/>
            <person name="Nakamura H."/>
            <person name="Ohtoshi R."/>
            <person name="Moran D.A.P."/>
            <person name="Shinohara A."/>
            <person name="Yoshida Y."/>
            <person name="Fujiwara M."/>
            <person name="Mori M."/>
            <person name="Tomita M."/>
            <person name="Arakawa K."/>
        </authorList>
    </citation>
    <scope>NUCLEOTIDE SEQUENCE [LARGE SCALE GENOMIC DNA]</scope>
</reference>
<accession>A0A4Y2QSZ3</accession>
<evidence type="ECO:0000313" key="1">
    <source>
        <dbReference type="EMBL" id="GBN66489.1"/>
    </source>
</evidence>
<evidence type="ECO:0000313" key="3">
    <source>
        <dbReference type="Proteomes" id="UP000499080"/>
    </source>
</evidence>
<gene>
    <name evidence="2" type="ORF">AVEN_162596-2_1</name>
    <name evidence="1" type="ORF">AVEN_231888-2_1</name>
</gene>
<dbReference type="EMBL" id="BGPR01014736">
    <property type="protein sequence ID" value="GBN66489.1"/>
    <property type="molecule type" value="Genomic_DNA"/>
</dbReference>
<feature type="non-terminal residue" evidence="2">
    <location>
        <position position="1"/>
    </location>
</feature>
<organism evidence="2 3">
    <name type="scientific">Araneus ventricosus</name>
    <name type="common">Orbweaver spider</name>
    <name type="synonym">Epeira ventricosa</name>
    <dbReference type="NCBI Taxonomy" id="182803"/>
    <lineage>
        <taxon>Eukaryota</taxon>
        <taxon>Metazoa</taxon>
        <taxon>Ecdysozoa</taxon>
        <taxon>Arthropoda</taxon>
        <taxon>Chelicerata</taxon>
        <taxon>Arachnida</taxon>
        <taxon>Araneae</taxon>
        <taxon>Araneomorphae</taxon>
        <taxon>Entelegynae</taxon>
        <taxon>Araneoidea</taxon>
        <taxon>Araneidae</taxon>
        <taxon>Araneus</taxon>
    </lineage>
</organism>
<comment type="caution">
    <text evidence="2">The sequence shown here is derived from an EMBL/GenBank/DDBJ whole genome shotgun (WGS) entry which is preliminary data.</text>
</comment>
<dbReference type="EMBL" id="BGPR01014739">
    <property type="protein sequence ID" value="GBN66502.1"/>
    <property type="molecule type" value="Genomic_DNA"/>
</dbReference>
<keyword evidence="3" id="KW-1185">Reference proteome</keyword>